<dbReference type="Proteomes" id="UP000660047">
    <property type="component" value="Unassembled WGS sequence"/>
</dbReference>
<name>A0AAI9NYI7_9FIRM</name>
<gene>
    <name evidence="6 8" type="primary">rnpA</name>
    <name evidence="8" type="ORF">COEU31_12950</name>
</gene>
<dbReference type="PANTHER" id="PTHR33992">
    <property type="entry name" value="RIBONUCLEASE P PROTEIN COMPONENT"/>
    <property type="match status" value="1"/>
</dbReference>
<evidence type="ECO:0000256" key="1">
    <source>
        <dbReference type="ARBA" id="ARBA00022694"/>
    </source>
</evidence>
<evidence type="ECO:0000256" key="2">
    <source>
        <dbReference type="ARBA" id="ARBA00022722"/>
    </source>
</evidence>
<evidence type="ECO:0000256" key="6">
    <source>
        <dbReference type="HAMAP-Rule" id="MF_00227"/>
    </source>
</evidence>
<dbReference type="GO" id="GO:0042781">
    <property type="term" value="F:3'-tRNA processing endoribonuclease activity"/>
    <property type="evidence" value="ECO:0007669"/>
    <property type="project" value="TreeGrafter"/>
</dbReference>
<comment type="catalytic activity">
    <reaction evidence="6">
        <text>Endonucleolytic cleavage of RNA, removing 5'-extranucleotides from tRNA precursor.</text>
        <dbReference type="EC" id="3.1.26.5"/>
    </reaction>
</comment>
<accession>A0AAI9NYI7</accession>
<evidence type="ECO:0000313" key="9">
    <source>
        <dbReference type="Proteomes" id="UP000660047"/>
    </source>
</evidence>
<dbReference type="PANTHER" id="PTHR33992:SF1">
    <property type="entry name" value="RIBONUCLEASE P PROTEIN COMPONENT"/>
    <property type="match status" value="1"/>
</dbReference>
<keyword evidence="1 6" id="KW-0819">tRNA processing</keyword>
<evidence type="ECO:0000256" key="3">
    <source>
        <dbReference type="ARBA" id="ARBA00022759"/>
    </source>
</evidence>
<dbReference type="GO" id="GO:0004526">
    <property type="term" value="F:ribonuclease P activity"/>
    <property type="evidence" value="ECO:0007669"/>
    <property type="project" value="UniProtKB-UniRule"/>
</dbReference>
<dbReference type="InterPro" id="IPR014721">
    <property type="entry name" value="Ribsml_uS5_D2-typ_fold_subgr"/>
</dbReference>
<dbReference type="EMBL" id="BLYL01000006">
    <property type="protein sequence ID" value="GFO94249.1"/>
    <property type="molecule type" value="Genomic_DNA"/>
</dbReference>
<evidence type="ECO:0000313" key="8">
    <source>
        <dbReference type="EMBL" id="GFO94249.1"/>
    </source>
</evidence>
<keyword evidence="5 6" id="KW-0694">RNA-binding</keyword>
<dbReference type="SUPFAM" id="SSF54211">
    <property type="entry name" value="Ribosomal protein S5 domain 2-like"/>
    <property type="match status" value="1"/>
</dbReference>
<dbReference type="RefSeq" id="WP_022217384.1">
    <property type="nucleotide sequence ID" value="NZ_BLYL01000006.1"/>
</dbReference>
<dbReference type="Pfam" id="PF00825">
    <property type="entry name" value="Ribonuclease_P"/>
    <property type="match status" value="1"/>
</dbReference>
<dbReference type="GO" id="GO:0000049">
    <property type="term" value="F:tRNA binding"/>
    <property type="evidence" value="ECO:0007669"/>
    <property type="project" value="UniProtKB-UniRule"/>
</dbReference>
<dbReference type="EC" id="3.1.26.5" evidence="6 7"/>
<dbReference type="AlphaFoldDB" id="A0AAI9NYI7"/>
<evidence type="ECO:0000256" key="7">
    <source>
        <dbReference type="NCBIfam" id="TIGR00188"/>
    </source>
</evidence>
<sequence>MSKMITLKNSREFGSVYSTKNSVANKYLVMYLRSNGLDYNRLGISVSKKVGNSVVRHRVTRLIREAYRLNRANIDVGYDIVIVARPSSKDKKCQDIESALMHLCGLKKISHIG</sequence>
<proteinExistence type="inferred from homology"/>
<organism evidence="8 9">
    <name type="scientific">Coprococcus eutactus</name>
    <dbReference type="NCBI Taxonomy" id="33043"/>
    <lineage>
        <taxon>Bacteria</taxon>
        <taxon>Bacillati</taxon>
        <taxon>Bacillota</taxon>
        <taxon>Clostridia</taxon>
        <taxon>Lachnospirales</taxon>
        <taxon>Lachnospiraceae</taxon>
        <taxon>Coprococcus</taxon>
    </lineage>
</organism>
<reference evidence="8" key="1">
    <citation type="submission" date="2020-06" db="EMBL/GenBank/DDBJ databases">
        <title>Characterization of fructooligosaccharide metabolism and fructooligosaccharide-degrading enzymes in human commensal butyrate producers.</title>
        <authorList>
            <person name="Tanno H."/>
            <person name="Fujii T."/>
            <person name="Hirano K."/>
            <person name="Maeno S."/>
            <person name="Tonozuka T."/>
            <person name="Sakamoto M."/>
            <person name="Ohkuma M."/>
            <person name="Tochio T."/>
            <person name="Endo A."/>
        </authorList>
    </citation>
    <scope>NUCLEOTIDE SEQUENCE</scope>
    <source>
        <strain evidence="8">JCM 31265</strain>
    </source>
</reference>
<dbReference type="InterPro" id="IPR000100">
    <property type="entry name" value="RNase_P"/>
</dbReference>
<keyword evidence="3 6" id="KW-0255">Endonuclease</keyword>
<comment type="similarity">
    <text evidence="6">Belongs to the RnpA family.</text>
</comment>
<keyword evidence="2 6" id="KW-0540">Nuclease</keyword>
<comment type="subunit">
    <text evidence="6">Consists of a catalytic RNA component (M1 or rnpB) and a protein subunit.</text>
</comment>
<evidence type="ECO:0000256" key="4">
    <source>
        <dbReference type="ARBA" id="ARBA00022801"/>
    </source>
</evidence>
<dbReference type="HAMAP" id="MF_00227">
    <property type="entry name" value="RNase_P"/>
    <property type="match status" value="1"/>
</dbReference>
<keyword evidence="4 6" id="KW-0378">Hydrolase</keyword>
<dbReference type="InterPro" id="IPR020568">
    <property type="entry name" value="Ribosomal_Su5_D2-typ_SF"/>
</dbReference>
<dbReference type="Gene3D" id="3.30.230.10">
    <property type="match status" value="1"/>
</dbReference>
<dbReference type="NCBIfam" id="TIGR00188">
    <property type="entry name" value="rnpA"/>
    <property type="match status" value="1"/>
</dbReference>
<comment type="function">
    <text evidence="6">RNaseP catalyzes the removal of the 5'-leader sequence from pre-tRNA to produce the mature 5'-terminus. It can also cleave other RNA substrates such as 4.5S RNA. The protein component plays an auxiliary but essential role in vivo by binding to the 5'-leader sequence and broadening the substrate specificity of the ribozyme.</text>
</comment>
<comment type="caution">
    <text evidence="8">The sequence shown here is derived from an EMBL/GenBank/DDBJ whole genome shotgun (WGS) entry which is preliminary data.</text>
</comment>
<dbReference type="GO" id="GO:0030677">
    <property type="term" value="C:ribonuclease P complex"/>
    <property type="evidence" value="ECO:0007669"/>
    <property type="project" value="TreeGrafter"/>
</dbReference>
<protein>
    <recommendedName>
        <fullName evidence="6 7">Ribonuclease P protein component</fullName>
        <shortName evidence="6">RNase P protein</shortName>
        <shortName evidence="6">RNaseP protein</shortName>
        <ecNumber evidence="6 7">3.1.26.5</ecNumber>
    </recommendedName>
    <alternativeName>
        <fullName evidence="6">Protein C5</fullName>
    </alternativeName>
</protein>
<evidence type="ECO:0000256" key="5">
    <source>
        <dbReference type="ARBA" id="ARBA00022884"/>
    </source>
</evidence>
<dbReference type="GO" id="GO:0001682">
    <property type="term" value="P:tRNA 5'-leader removal"/>
    <property type="evidence" value="ECO:0007669"/>
    <property type="project" value="UniProtKB-UniRule"/>
</dbReference>